<dbReference type="GO" id="GO:0003959">
    <property type="term" value="F:NADPH dehydrogenase activity"/>
    <property type="evidence" value="ECO:0007669"/>
    <property type="project" value="InterPro"/>
</dbReference>
<evidence type="ECO:0000256" key="3">
    <source>
        <dbReference type="ARBA" id="ARBA00022643"/>
    </source>
</evidence>
<dbReference type="CDD" id="cd02932">
    <property type="entry name" value="OYE_YqiM_FMN"/>
    <property type="match status" value="1"/>
</dbReference>
<name>A0A6J6HHP8_9ZZZZ</name>
<dbReference type="AlphaFoldDB" id="A0A6J6HHP8"/>
<dbReference type="Pfam" id="PF00724">
    <property type="entry name" value="Oxidored_FMN"/>
    <property type="match status" value="1"/>
</dbReference>
<dbReference type="EMBL" id="CAEZUS010000097">
    <property type="protein sequence ID" value="CAB4611429.1"/>
    <property type="molecule type" value="Genomic_DNA"/>
</dbReference>
<dbReference type="InterPro" id="IPR001155">
    <property type="entry name" value="OxRdtase_FMN_N"/>
</dbReference>
<keyword evidence="2" id="KW-0285">Flavoprotein</keyword>
<sequence length="356" mass="38525">MNNLFDPITLRGLTIKNRVWVSPMCQYSATDGVVGDWHMAHLGAFATGEAGLVMAEATGVVPEGRISIACPGIYNDAQIAAFKKINDFAHTQGVAMGIQLAHAGRKGSTMRPTDDHLMATPAEGGWTTSSASAQAFHGMPEPLALTIPQIQQLVKDFAQAAKNAIKAGFDVIEIHAAHGYLLHQFYSPLSNFRTDEYGGSFENRVRFLLEIATAVREAIPDSTPLFIRISASDWSDEGWQIVDSVELCKQLKAIGVDLIDVSSGGNLHNAPIKPVPGYQVPFAQAIKVESEIAVAAVGAITDPHQAQEIINSNKADAVFLARAMIRNPRWAMAAAEELKVMIGWPKPLERGRTFKN</sequence>
<gene>
    <name evidence="7" type="ORF">UFOPK1852_00703</name>
</gene>
<evidence type="ECO:0000256" key="1">
    <source>
        <dbReference type="ARBA" id="ARBA00001917"/>
    </source>
</evidence>
<evidence type="ECO:0000256" key="5">
    <source>
        <dbReference type="ARBA" id="ARBA00023002"/>
    </source>
</evidence>
<dbReference type="Gene3D" id="3.20.20.70">
    <property type="entry name" value="Aldolase class I"/>
    <property type="match status" value="1"/>
</dbReference>
<accession>A0A6J6HHP8</accession>
<proteinExistence type="predicted"/>
<evidence type="ECO:0000256" key="4">
    <source>
        <dbReference type="ARBA" id="ARBA00022857"/>
    </source>
</evidence>
<comment type="cofactor">
    <cofactor evidence="1">
        <name>FMN</name>
        <dbReference type="ChEBI" id="CHEBI:58210"/>
    </cofactor>
</comment>
<dbReference type="GO" id="GO:0050661">
    <property type="term" value="F:NADP binding"/>
    <property type="evidence" value="ECO:0007669"/>
    <property type="project" value="InterPro"/>
</dbReference>
<dbReference type="PANTHER" id="PTHR43303:SF4">
    <property type="entry name" value="NADPH DEHYDROGENASE C23G7.10C-RELATED"/>
    <property type="match status" value="1"/>
</dbReference>
<organism evidence="7">
    <name type="scientific">freshwater metagenome</name>
    <dbReference type="NCBI Taxonomy" id="449393"/>
    <lineage>
        <taxon>unclassified sequences</taxon>
        <taxon>metagenomes</taxon>
        <taxon>ecological metagenomes</taxon>
    </lineage>
</organism>
<dbReference type="SUPFAM" id="SSF51395">
    <property type="entry name" value="FMN-linked oxidoreductases"/>
    <property type="match status" value="1"/>
</dbReference>
<keyword evidence="3" id="KW-0288">FMN</keyword>
<protein>
    <submittedName>
        <fullName evidence="7">Unannotated protein</fullName>
    </submittedName>
</protein>
<evidence type="ECO:0000259" key="6">
    <source>
        <dbReference type="Pfam" id="PF00724"/>
    </source>
</evidence>
<evidence type="ECO:0000313" key="7">
    <source>
        <dbReference type="EMBL" id="CAB4611429.1"/>
    </source>
</evidence>
<evidence type="ECO:0000256" key="2">
    <source>
        <dbReference type="ARBA" id="ARBA00022630"/>
    </source>
</evidence>
<keyword evidence="4" id="KW-0521">NADP</keyword>
<feature type="domain" description="NADH:flavin oxidoreductase/NADH oxidase N-terminal" evidence="6">
    <location>
        <begin position="3"/>
        <end position="338"/>
    </location>
</feature>
<keyword evidence="5" id="KW-0560">Oxidoreductase</keyword>
<dbReference type="GO" id="GO:0010181">
    <property type="term" value="F:FMN binding"/>
    <property type="evidence" value="ECO:0007669"/>
    <property type="project" value="InterPro"/>
</dbReference>
<dbReference type="InterPro" id="IPR013785">
    <property type="entry name" value="Aldolase_TIM"/>
</dbReference>
<dbReference type="PANTHER" id="PTHR43303">
    <property type="entry name" value="NADPH DEHYDROGENASE C23G7.10C-RELATED"/>
    <property type="match status" value="1"/>
</dbReference>
<reference evidence="7" key="1">
    <citation type="submission" date="2020-05" db="EMBL/GenBank/DDBJ databases">
        <authorList>
            <person name="Chiriac C."/>
            <person name="Salcher M."/>
            <person name="Ghai R."/>
            <person name="Kavagutti S V."/>
        </authorList>
    </citation>
    <scope>NUCLEOTIDE SEQUENCE</scope>
</reference>
<dbReference type="InterPro" id="IPR044152">
    <property type="entry name" value="YqjM-like"/>
</dbReference>